<accession>A0A433WQ95</accession>
<dbReference type="AlphaFoldDB" id="A0A433WQ95"/>
<evidence type="ECO:0000313" key="3">
    <source>
        <dbReference type="Proteomes" id="UP000281028"/>
    </source>
</evidence>
<dbReference type="Pfam" id="PF17761">
    <property type="entry name" value="DUF1016_N"/>
    <property type="match status" value="1"/>
</dbReference>
<dbReference type="EMBL" id="RIAR02000001">
    <property type="protein sequence ID" value="NSL86910.1"/>
    <property type="molecule type" value="Genomic_DNA"/>
</dbReference>
<dbReference type="OrthoDB" id="9801263at2"/>
<sequence>MKQVFSHANSTLTVLFWKIGHRINDEVLKNKRAEYAKQIVSILSTQLKRQYEKNFEIRNLRRMEIGLQPVFLYSSLHIF</sequence>
<evidence type="ECO:0000259" key="1">
    <source>
        <dbReference type="Pfam" id="PF17761"/>
    </source>
</evidence>
<organism evidence="2 3">
    <name type="scientific">Chitinophaga solisilvae</name>
    <dbReference type="NCBI Taxonomy" id="1233460"/>
    <lineage>
        <taxon>Bacteria</taxon>
        <taxon>Pseudomonadati</taxon>
        <taxon>Bacteroidota</taxon>
        <taxon>Chitinophagia</taxon>
        <taxon>Chitinophagales</taxon>
        <taxon>Chitinophagaceae</taxon>
        <taxon>Chitinophaga</taxon>
    </lineage>
</organism>
<reference evidence="2" key="1">
    <citation type="submission" date="2020-05" db="EMBL/GenBank/DDBJ databases">
        <title>Chitinophaga laudate sp. nov., isolated from a tropical peat swamp.</title>
        <authorList>
            <person name="Goh C.B.S."/>
            <person name="Lee M.S."/>
            <person name="Parimannan S."/>
            <person name="Pasbakhsh P."/>
            <person name="Yule C.M."/>
            <person name="Rajandas H."/>
            <person name="Loke S."/>
            <person name="Croft L."/>
            <person name="Tan J.B.L."/>
        </authorList>
    </citation>
    <scope>NUCLEOTIDE SEQUENCE</scope>
    <source>
        <strain evidence="2">Mgbs1</strain>
    </source>
</reference>
<protein>
    <submittedName>
        <fullName evidence="2">DUF1016 family protein</fullName>
    </submittedName>
</protein>
<proteinExistence type="predicted"/>
<evidence type="ECO:0000313" key="2">
    <source>
        <dbReference type="EMBL" id="NSL86910.1"/>
    </source>
</evidence>
<keyword evidence="3" id="KW-1185">Reference proteome</keyword>
<name>A0A433WQ95_9BACT</name>
<dbReference type="InterPro" id="IPR041527">
    <property type="entry name" value="YhcG_N"/>
</dbReference>
<dbReference type="Proteomes" id="UP000281028">
    <property type="component" value="Unassembled WGS sequence"/>
</dbReference>
<comment type="caution">
    <text evidence="2">The sequence shown here is derived from an EMBL/GenBank/DDBJ whole genome shotgun (WGS) entry which is preliminary data.</text>
</comment>
<feature type="domain" description="YhcG N-terminal" evidence="1">
    <location>
        <begin position="2"/>
        <end position="64"/>
    </location>
</feature>
<gene>
    <name evidence="2" type="ORF">ECE50_008715</name>
</gene>